<evidence type="ECO:0000259" key="1">
    <source>
        <dbReference type="PROSITE" id="PS50404"/>
    </source>
</evidence>
<dbReference type="CDD" id="cd03043">
    <property type="entry name" value="GST_N_1"/>
    <property type="match status" value="1"/>
</dbReference>
<gene>
    <name evidence="2" type="ORF">LCGC14_0023590</name>
</gene>
<dbReference type="GO" id="GO:0016034">
    <property type="term" value="F:maleylacetoacetate isomerase activity"/>
    <property type="evidence" value="ECO:0007669"/>
    <property type="project" value="TreeGrafter"/>
</dbReference>
<proteinExistence type="predicted"/>
<evidence type="ECO:0000313" key="2">
    <source>
        <dbReference type="EMBL" id="KKO10876.1"/>
    </source>
</evidence>
<dbReference type="Pfam" id="PF13410">
    <property type="entry name" value="GST_C_2"/>
    <property type="match status" value="1"/>
</dbReference>
<dbReference type="Gene3D" id="3.40.30.10">
    <property type="entry name" value="Glutaredoxin"/>
    <property type="match status" value="1"/>
</dbReference>
<feature type="domain" description="GST N-terminal" evidence="1">
    <location>
        <begin position="1"/>
        <end position="81"/>
    </location>
</feature>
<organism evidence="2">
    <name type="scientific">marine sediment metagenome</name>
    <dbReference type="NCBI Taxonomy" id="412755"/>
    <lineage>
        <taxon>unclassified sequences</taxon>
        <taxon>metagenomes</taxon>
        <taxon>ecological metagenomes</taxon>
    </lineage>
</organism>
<dbReference type="SUPFAM" id="SSF52833">
    <property type="entry name" value="Thioredoxin-like"/>
    <property type="match status" value="1"/>
</dbReference>
<protein>
    <recommendedName>
        <fullName evidence="1">GST N-terminal domain-containing protein</fullName>
    </recommendedName>
</protein>
<dbReference type="CDD" id="cd03194">
    <property type="entry name" value="GST_C_3"/>
    <property type="match status" value="1"/>
</dbReference>
<dbReference type="InterPro" id="IPR004045">
    <property type="entry name" value="Glutathione_S-Trfase_N"/>
</dbReference>
<dbReference type="GO" id="GO:0006749">
    <property type="term" value="P:glutathione metabolic process"/>
    <property type="evidence" value="ECO:0007669"/>
    <property type="project" value="TreeGrafter"/>
</dbReference>
<dbReference type="Gene3D" id="1.20.1050.10">
    <property type="match status" value="1"/>
</dbReference>
<dbReference type="Pfam" id="PF13409">
    <property type="entry name" value="GST_N_2"/>
    <property type="match status" value="1"/>
</dbReference>
<dbReference type="PROSITE" id="PS50404">
    <property type="entry name" value="GST_NTER"/>
    <property type="match status" value="1"/>
</dbReference>
<dbReference type="SFLD" id="SFLDG00358">
    <property type="entry name" value="Main_(cytGST)"/>
    <property type="match status" value="1"/>
</dbReference>
<dbReference type="GO" id="GO:0004364">
    <property type="term" value="F:glutathione transferase activity"/>
    <property type="evidence" value="ECO:0007669"/>
    <property type="project" value="TreeGrafter"/>
</dbReference>
<dbReference type="InterPro" id="IPR036282">
    <property type="entry name" value="Glutathione-S-Trfase_C_sf"/>
</dbReference>
<dbReference type="InterPro" id="IPR040079">
    <property type="entry name" value="Glutathione_S-Trfase"/>
</dbReference>
<comment type="caution">
    <text evidence="2">The sequence shown here is derived from an EMBL/GenBank/DDBJ whole genome shotgun (WGS) entry which is preliminary data.</text>
</comment>
<dbReference type="InterPro" id="IPR036249">
    <property type="entry name" value="Thioredoxin-like_sf"/>
</dbReference>
<reference evidence="2" key="1">
    <citation type="journal article" date="2015" name="Nature">
        <title>Complex archaea that bridge the gap between prokaryotes and eukaryotes.</title>
        <authorList>
            <person name="Spang A."/>
            <person name="Saw J.H."/>
            <person name="Jorgensen S.L."/>
            <person name="Zaremba-Niedzwiedzka K."/>
            <person name="Martijn J."/>
            <person name="Lind A.E."/>
            <person name="van Eijk R."/>
            <person name="Schleper C."/>
            <person name="Guy L."/>
            <person name="Ettema T.J."/>
        </authorList>
    </citation>
    <scope>NUCLEOTIDE SEQUENCE</scope>
</reference>
<dbReference type="AlphaFoldDB" id="A0A0F9W0S8"/>
<name>A0A0F9W0S8_9ZZZZ</name>
<dbReference type="SFLD" id="SFLDS00019">
    <property type="entry name" value="Glutathione_Transferase_(cytos"/>
    <property type="match status" value="1"/>
</dbReference>
<dbReference type="PANTHER" id="PTHR42673:SF4">
    <property type="entry name" value="MALEYLACETOACETATE ISOMERASE"/>
    <property type="match status" value="1"/>
</dbReference>
<dbReference type="EMBL" id="LAZR01000004">
    <property type="protein sequence ID" value="KKO10876.1"/>
    <property type="molecule type" value="Genomic_DNA"/>
</dbReference>
<dbReference type="SUPFAM" id="SSF47616">
    <property type="entry name" value="GST C-terminal domain-like"/>
    <property type="match status" value="1"/>
</dbReference>
<sequence>MQLIIGNKNYSSWSLRAWLLLSHHKIPFEEVRIPLDQEDTHARLTRYSDAGKVPVLLDGELTIWDSLAICEYVSENYLEGRGWPAEVGARAEARSCSAEMHSGFQQVRGQLPMNCRATARHVAGNAALEKEIARVDRIWSNCRQTHVSRGPWLFGQFSIADCMFAPVVSRFSTYGIKMSPEAAQYMECVLDDEHMREWLRQARAESEILDAEEVGA</sequence>
<accession>A0A0F9W0S8</accession>
<dbReference type="GO" id="GO:0006559">
    <property type="term" value="P:L-phenylalanine catabolic process"/>
    <property type="evidence" value="ECO:0007669"/>
    <property type="project" value="TreeGrafter"/>
</dbReference>
<dbReference type="PANTHER" id="PTHR42673">
    <property type="entry name" value="MALEYLACETOACETATE ISOMERASE"/>
    <property type="match status" value="1"/>
</dbReference>